<sequence length="206" mass="21484">MRPALVMNRLCAGPVQRARYFCAGYGNANQQGDVVSFMSKDYSAAEARLGSASKAQPDIVTTFGPGMLVTGNVVCAGAVQVFGRVLGDIHAAHLIVGEGAYVEGNVTALDAIVQGSFKGTIQGNTVKLQGSARIEGEVYNKSLSIEPNVVFEGSSRRLERPVEAPSVNDVGGNRDFAPLAPAAEPLDLVPQHYVGAPAGIDNDVLA</sequence>
<reference evidence="3" key="1">
    <citation type="submission" date="2018-08" db="EMBL/GenBank/DDBJ databases">
        <authorList>
            <person name="Kim S.-J."/>
            <person name="Jung G.-Y."/>
        </authorList>
    </citation>
    <scope>NUCLEOTIDE SEQUENCE [LARGE SCALE GENOMIC DNA]</scope>
    <source>
        <strain evidence="3">GY_H</strain>
    </source>
</reference>
<dbReference type="Proteomes" id="UP000263993">
    <property type="component" value="Unassembled WGS sequence"/>
</dbReference>
<evidence type="ECO:0000313" key="3">
    <source>
        <dbReference type="Proteomes" id="UP000263993"/>
    </source>
</evidence>
<proteinExistence type="inferred from homology"/>
<dbReference type="InterPro" id="IPR007607">
    <property type="entry name" value="BacA/B"/>
</dbReference>
<keyword evidence="3" id="KW-1185">Reference proteome</keyword>
<gene>
    <name evidence="2" type="ORF">DXH78_02010</name>
</gene>
<evidence type="ECO:0000313" key="2">
    <source>
        <dbReference type="EMBL" id="RDV03472.1"/>
    </source>
</evidence>
<dbReference type="PANTHER" id="PTHR35024">
    <property type="entry name" value="HYPOTHETICAL CYTOSOLIC PROTEIN"/>
    <property type="match status" value="1"/>
</dbReference>
<organism evidence="2 3">
    <name type="scientific">Undibacter mobilis</name>
    <dbReference type="NCBI Taxonomy" id="2292256"/>
    <lineage>
        <taxon>Bacteria</taxon>
        <taxon>Pseudomonadati</taxon>
        <taxon>Pseudomonadota</taxon>
        <taxon>Alphaproteobacteria</taxon>
        <taxon>Hyphomicrobiales</taxon>
        <taxon>Nitrobacteraceae</taxon>
        <taxon>Undibacter</taxon>
    </lineage>
</organism>
<dbReference type="Pfam" id="PF04519">
    <property type="entry name" value="Bactofilin"/>
    <property type="match status" value="1"/>
</dbReference>
<comment type="similarity">
    <text evidence="1">Belongs to the bactofilin family.</text>
</comment>
<dbReference type="OrthoDB" id="5738271at2"/>
<dbReference type="AlphaFoldDB" id="A0A371B7H5"/>
<evidence type="ECO:0000256" key="1">
    <source>
        <dbReference type="ARBA" id="ARBA00044755"/>
    </source>
</evidence>
<dbReference type="PANTHER" id="PTHR35024:SF4">
    <property type="entry name" value="POLYMER-FORMING CYTOSKELETAL PROTEIN"/>
    <property type="match status" value="1"/>
</dbReference>
<accession>A0A371B7H5</accession>
<comment type="caution">
    <text evidence="2">The sequence shown here is derived from an EMBL/GenBank/DDBJ whole genome shotgun (WGS) entry which is preliminary data.</text>
</comment>
<name>A0A371B7H5_9BRAD</name>
<protein>
    <submittedName>
        <fullName evidence="2">Polymer-forming cytoskeletal protein</fullName>
    </submittedName>
</protein>
<dbReference type="EMBL" id="QRGO01000001">
    <property type="protein sequence ID" value="RDV03472.1"/>
    <property type="molecule type" value="Genomic_DNA"/>
</dbReference>